<feature type="chain" id="PRO_5046393862" description="Lipoprotein" evidence="1">
    <location>
        <begin position="23"/>
        <end position="232"/>
    </location>
</feature>
<organism evidence="2 3">
    <name type="scientific">Nocardioides renjunii</name>
    <dbReference type="NCBI Taxonomy" id="3095075"/>
    <lineage>
        <taxon>Bacteria</taxon>
        <taxon>Bacillati</taxon>
        <taxon>Actinomycetota</taxon>
        <taxon>Actinomycetes</taxon>
        <taxon>Propionibacteriales</taxon>
        <taxon>Nocardioidaceae</taxon>
        <taxon>Nocardioides</taxon>
    </lineage>
</organism>
<comment type="caution">
    <text evidence="2">The sequence shown here is derived from an EMBL/GenBank/DDBJ whole genome shotgun (WGS) entry which is preliminary data.</text>
</comment>
<dbReference type="EMBL" id="JAXQPW010000011">
    <property type="protein sequence ID" value="MDZ5664245.1"/>
    <property type="molecule type" value="Genomic_DNA"/>
</dbReference>
<sequence length="232" mass="24575">MLAPMWGAVRRLAGLATAGVLAAGLAGCAGIGQPAPYDSQGINGLVIPTPSPDPDDFVDAVDNPWLALEPGAAWRYTVTEDGRTVGTIDAEVLDTTTEVAGLTATAVRTTTDLDGADRDDRDVEETRFYAQDDDGNVWLVGADSFPGASWRAGEGNAEAGLAMPADPRLGDGWLAYRLADGREPVVRIEDQSRQMVQTRDEAGTATRRVYESGVGLVSVEDLDAGWLAVRER</sequence>
<evidence type="ECO:0000256" key="1">
    <source>
        <dbReference type="SAM" id="SignalP"/>
    </source>
</evidence>
<evidence type="ECO:0000313" key="2">
    <source>
        <dbReference type="EMBL" id="MDZ5664245.1"/>
    </source>
</evidence>
<feature type="signal peptide" evidence="1">
    <location>
        <begin position="1"/>
        <end position="22"/>
    </location>
</feature>
<evidence type="ECO:0000313" key="3">
    <source>
        <dbReference type="Proteomes" id="UP001291999"/>
    </source>
</evidence>
<name>A0ABU5KH08_9ACTN</name>
<gene>
    <name evidence="2" type="ORF">SFC79_20890</name>
</gene>
<reference evidence="2 3" key="1">
    <citation type="submission" date="2023-11" db="EMBL/GenBank/DDBJ databases">
        <title>Novel species in genus Nocardioides.</title>
        <authorList>
            <person name="Zhou H."/>
        </authorList>
    </citation>
    <scope>NUCLEOTIDE SEQUENCE [LARGE SCALE GENOMIC DNA]</scope>
    <source>
        <strain evidence="2 3">S-58</strain>
    </source>
</reference>
<keyword evidence="3" id="KW-1185">Reference proteome</keyword>
<accession>A0ABU5KH08</accession>
<keyword evidence="1" id="KW-0732">Signal</keyword>
<proteinExistence type="predicted"/>
<dbReference type="RefSeq" id="WP_322425807.1">
    <property type="nucleotide sequence ID" value="NZ_JAXQPW010000011.1"/>
</dbReference>
<protein>
    <recommendedName>
        <fullName evidence="4">Lipoprotein</fullName>
    </recommendedName>
</protein>
<dbReference type="Proteomes" id="UP001291999">
    <property type="component" value="Unassembled WGS sequence"/>
</dbReference>
<evidence type="ECO:0008006" key="4">
    <source>
        <dbReference type="Google" id="ProtNLM"/>
    </source>
</evidence>